<reference evidence="1" key="2">
    <citation type="submission" date="2020-07" db="EMBL/GenBank/DDBJ databases">
        <authorList>
            <person name="Vera ALvarez R."/>
            <person name="Arias-Moreno D.M."/>
            <person name="Jimenez-Jacinto V."/>
            <person name="Jimenez-Bremont J.F."/>
            <person name="Swaminathan K."/>
            <person name="Moose S.P."/>
            <person name="Guerrero-Gonzalez M.L."/>
            <person name="Marino-Ramirez L."/>
            <person name="Landsman D."/>
            <person name="Rodriguez-Kessler M."/>
            <person name="Delgado-Sanchez P."/>
        </authorList>
    </citation>
    <scope>NUCLEOTIDE SEQUENCE</scope>
    <source>
        <tissue evidence="1">Cladode</tissue>
    </source>
</reference>
<accession>A0A7C9E4N1</accession>
<reference evidence="1" key="1">
    <citation type="journal article" date="2013" name="J. Plant Res.">
        <title>Effect of fungi and light on seed germination of three Opuntia species from semiarid lands of central Mexico.</title>
        <authorList>
            <person name="Delgado-Sanchez P."/>
            <person name="Jimenez-Bremont J.F."/>
            <person name="Guerrero-Gonzalez Mde L."/>
            <person name="Flores J."/>
        </authorList>
    </citation>
    <scope>NUCLEOTIDE SEQUENCE</scope>
    <source>
        <tissue evidence="1">Cladode</tissue>
    </source>
</reference>
<protein>
    <submittedName>
        <fullName evidence="1">Uncharacterized protein</fullName>
    </submittedName>
</protein>
<proteinExistence type="predicted"/>
<evidence type="ECO:0000313" key="1">
    <source>
        <dbReference type="EMBL" id="MBA4653304.1"/>
    </source>
</evidence>
<name>A0A7C9E4N1_OPUST</name>
<dbReference type="AlphaFoldDB" id="A0A7C9E4N1"/>
<organism evidence="1">
    <name type="scientific">Opuntia streptacantha</name>
    <name type="common">Prickly pear cactus</name>
    <name type="synonym">Opuntia cardona</name>
    <dbReference type="NCBI Taxonomy" id="393608"/>
    <lineage>
        <taxon>Eukaryota</taxon>
        <taxon>Viridiplantae</taxon>
        <taxon>Streptophyta</taxon>
        <taxon>Embryophyta</taxon>
        <taxon>Tracheophyta</taxon>
        <taxon>Spermatophyta</taxon>
        <taxon>Magnoliopsida</taxon>
        <taxon>eudicotyledons</taxon>
        <taxon>Gunneridae</taxon>
        <taxon>Pentapetalae</taxon>
        <taxon>Caryophyllales</taxon>
        <taxon>Cactineae</taxon>
        <taxon>Cactaceae</taxon>
        <taxon>Opuntioideae</taxon>
        <taxon>Opuntia</taxon>
    </lineage>
</organism>
<dbReference type="EMBL" id="GISG01178382">
    <property type="protein sequence ID" value="MBA4653304.1"/>
    <property type="molecule type" value="Transcribed_RNA"/>
</dbReference>
<sequence>MFRRPYSVSGVARRKYSTNRGLPKTVERYSFVATTAISSNKARHSAIGELGGCIPCSSVAAVYLWSVLKHKCSSPKDCSITSPCIVPRSDPLIVLGGWDKMAR</sequence>